<evidence type="ECO:0000313" key="2">
    <source>
        <dbReference type="Proteomes" id="UP000287651"/>
    </source>
</evidence>
<dbReference type="Proteomes" id="UP000287651">
    <property type="component" value="Unassembled WGS sequence"/>
</dbReference>
<dbReference type="AlphaFoldDB" id="A0A427AH35"/>
<protein>
    <submittedName>
        <fullName evidence="1">Uncharacterized protein</fullName>
    </submittedName>
</protein>
<sequence>MDGLGHTLARKWSLNSLASWSKYEIEDGLSRLSHTQAGPRRIVGNVRYIRVSYVLYRAIWAQKMVMCSAVPEPSS</sequence>
<dbReference type="EMBL" id="AMZH03002441">
    <property type="protein sequence ID" value="RRT75567.1"/>
    <property type="molecule type" value="Genomic_DNA"/>
</dbReference>
<gene>
    <name evidence="1" type="ORF">B296_00008952</name>
</gene>
<reference evidence="1 2" key="1">
    <citation type="journal article" date="2014" name="Agronomy (Basel)">
        <title>A Draft Genome Sequence for Ensete ventricosum, the Drought-Tolerant Tree Against Hunger.</title>
        <authorList>
            <person name="Harrison J."/>
            <person name="Moore K.A."/>
            <person name="Paszkiewicz K."/>
            <person name="Jones T."/>
            <person name="Grant M."/>
            <person name="Ambacheew D."/>
            <person name="Muzemil S."/>
            <person name="Studholme D.J."/>
        </authorList>
    </citation>
    <scope>NUCLEOTIDE SEQUENCE [LARGE SCALE GENOMIC DNA]</scope>
</reference>
<evidence type="ECO:0000313" key="1">
    <source>
        <dbReference type="EMBL" id="RRT75567.1"/>
    </source>
</evidence>
<organism evidence="1 2">
    <name type="scientific">Ensete ventricosum</name>
    <name type="common">Abyssinian banana</name>
    <name type="synonym">Musa ensete</name>
    <dbReference type="NCBI Taxonomy" id="4639"/>
    <lineage>
        <taxon>Eukaryota</taxon>
        <taxon>Viridiplantae</taxon>
        <taxon>Streptophyta</taxon>
        <taxon>Embryophyta</taxon>
        <taxon>Tracheophyta</taxon>
        <taxon>Spermatophyta</taxon>
        <taxon>Magnoliopsida</taxon>
        <taxon>Liliopsida</taxon>
        <taxon>Zingiberales</taxon>
        <taxon>Musaceae</taxon>
        <taxon>Ensete</taxon>
    </lineage>
</organism>
<comment type="caution">
    <text evidence="1">The sequence shown here is derived from an EMBL/GenBank/DDBJ whole genome shotgun (WGS) entry which is preliminary data.</text>
</comment>
<accession>A0A427AH35</accession>
<name>A0A427AH35_ENSVE</name>
<proteinExistence type="predicted"/>